<evidence type="ECO:0000256" key="2">
    <source>
        <dbReference type="ARBA" id="ARBA00009321"/>
    </source>
</evidence>
<dbReference type="EC" id="5.4.99.9" evidence="7"/>
<dbReference type="GO" id="GO:0008767">
    <property type="term" value="F:UDP-galactopyranose mutase activity"/>
    <property type="evidence" value="ECO:0007669"/>
    <property type="project" value="UniProtKB-EC"/>
</dbReference>
<dbReference type="SUPFAM" id="SSF54373">
    <property type="entry name" value="FAD-linked reductases, C-terminal domain"/>
    <property type="match status" value="1"/>
</dbReference>
<dbReference type="PANTHER" id="PTHR21197">
    <property type="entry name" value="UDP-GALACTOPYRANOSE MUTASE"/>
    <property type="match status" value="1"/>
</dbReference>
<keyword evidence="3" id="KW-0285">Flavoprotein</keyword>
<protein>
    <submittedName>
        <fullName evidence="7">UDP-galactopyranose mutase</fullName>
        <ecNumber evidence="7">5.4.99.9</ecNumber>
    </submittedName>
</protein>
<name>A0ABD7NBA7_9ENTR</name>
<dbReference type="Proteomes" id="UP000252079">
    <property type="component" value="Unassembled WGS sequence"/>
</dbReference>
<evidence type="ECO:0000256" key="1">
    <source>
        <dbReference type="ARBA" id="ARBA00001974"/>
    </source>
</evidence>
<evidence type="ECO:0000313" key="7">
    <source>
        <dbReference type="EMBL" id="SSG07295.1"/>
    </source>
</evidence>
<dbReference type="PANTHER" id="PTHR21197:SF0">
    <property type="entry name" value="UDP-GALACTOPYRANOSE MUTASE"/>
    <property type="match status" value="1"/>
</dbReference>
<reference evidence="7 8" key="1">
    <citation type="submission" date="2018-07" db="EMBL/GenBank/DDBJ databases">
        <authorList>
            <consortium name="Pathogen Informatics"/>
        </authorList>
    </citation>
    <scope>NUCLEOTIDE SEQUENCE [LARGE SCALE GENOMIC DNA]</scope>
    <source>
        <strain evidence="7 8">4300STDY6636950</strain>
    </source>
</reference>
<dbReference type="EMBL" id="UFBM01000059">
    <property type="protein sequence ID" value="SSG07295.1"/>
    <property type="molecule type" value="Genomic_DNA"/>
</dbReference>
<dbReference type="SUPFAM" id="SSF51971">
    <property type="entry name" value="Nucleotide-binding domain"/>
    <property type="match status" value="1"/>
</dbReference>
<dbReference type="InterPro" id="IPR015899">
    <property type="entry name" value="UDP-GalPyranose_mutase_C"/>
</dbReference>
<dbReference type="AlphaFoldDB" id="A0ABD7NBA7"/>
<dbReference type="Pfam" id="PF13450">
    <property type="entry name" value="NAD_binding_8"/>
    <property type="match status" value="1"/>
</dbReference>
<evidence type="ECO:0000256" key="5">
    <source>
        <dbReference type="ARBA" id="ARBA00023235"/>
    </source>
</evidence>
<keyword evidence="4" id="KW-0274">FAD</keyword>
<evidence type="ECO:0000256" key="3">
    <source>
        <dbReference type="ARBA" id="ARBA00022630"/>
    </source>
</evidence>
<dbReference type="NCBIfam" id="TIGR00031">
    <property type="entry name" value="UDP-GALP_mutase"/>
    <property type="match status" value="1"/>
</dbReference>
<dbReference type="Pfam" id="PF03275">
    <property type="entry name" value="GLF"/>
    <property type="match status" value="1"/>
</dbReference>
<sequence length="363" mass="41945">MYDYLIVGAGFFSAVCAHELNKKGKKVLVIEKRAHLAGNAYTENNNGIHVHKYGAHIFHTNNKDVWEYVNQFAEFNGFINSPVAFHKNSLYNLPFNMNTFYQLWGVKTPAEAKLKIDSQKSHVSSENAKNLEEKAIALVGSDIYNILIKGYTEKQWGRSAKELPAFIINRLPVRFTFDNNYFSDRYQGIPIGGYTKLIQNMFGTVEIKLSTDYFEDKDYFDSIAEKIIYTGPIDQYFNYCYGELGYRSLRFEHEVLDSDNFQGVAVVNYTEFEIPYTRIIEHKHFDPVDTSHTVITKEYPVDWTLGAEAYYPINDEKNMSVYRKYRELAKAESKVIFGGRLAEYKYYDMHQVIASALNTVSSL</sequence>
<proteinExistence type="inferred from homology"/>
<dbReference type="Gene3D" id="3.40.50.720">
    <property type="entry name" value="NAD(P)-binding Rossmann-like Domain"/>
    <property type="match status" value="3"/>
</dbReference>
<evidence type="ECO:0000259" key="6">
    <source>
        <dbReference type="Pfam" id="PF03275"/>
    </source>
</evidence>
<dbReference type="RefSeq" id="WP_170324248.1">
    <property type="nucleotide sequence ID" value="NZ_UFBM01000059.1"/>
</dbReference>
<comment type="similarity">
    <text evidence="2">Belongs to the UDP-galactopyranose/dTDP-fucopyranose mutase family.</text>
</comment>
<comment type="caution">
    <text evidence="7">The sequence shown here is derived from an EMBL/GenBank/DDBJ whole genome shotgun (WGS) entry which is preliminary data.</text>
</comment>
<gene>
    <name evidence="7" type="primary">glf</name>
    <name evidence="7" type="ORF">SAMEA23995918_04997</name>
</gene>
<keyword evidence="5 7" id="KW-0413">Isomerase</keyword>
<accession>A0ABD7NBA7</accession>
<evidence type="ECO:0000256" key="4">
    <source>
        <dbReference type="ARBA" id="ARBA00022827"/>
    </source>
</evidence>
<dbReference type="FunFam" id="3.40.50.720:FF:000397">
    <property type="entry name" value="UDP-galactopyranose mutase"/>
    <property type="match status" value="1"/>
</dbReference>
<dbReference type="InterPro" id="IPR004379">
    <property type="entry name" value="UDP-GALP_mutase"/>
</dbReference>
<feature type="domain" description="UDP-galactopyranose mutase C-terminal" evidence="6">
    <location>
        <begin position="147"/>
        <end position="346"/>
    </location>
</feature>
<organism evidence="7 8">
    <name type="scientific">Klebsiella quasipneumoniae</name>
    <dbReference type="NCBI Taxonomy" id="1463165"/>
    <lineage>
        <taxon>Bacteria</taxon>
        <taxon>Pseudomonadati</taxon>
        <taxon>Pseudomonadota</taxon>
        <taxon>Gammaproteobacteria</taxon>
        <taxon>Enterobacterales</taxon>
        <taxon>Enterobacteriaceae</taxon>
        <taxon>Klebsiella/Raoultella group</taxon>
        <taxon>Klebsiella</taxon>
        <taxon>Klebsiella pneumoniae complex</taxon>
    </lineage>
</organism>
<comment type="cofactor">
    <cofactor evidence="1">
        <name>FAD</name>
        <dbReference type="ChEBI" id="CHEBI:57692"/>
    </cofactor>
</comment>
<evidence type="ECO:0000313" key="8">
    <source>
        <dbReference type="Proteomes" id="UP000252079"/>
    </source>
</evidence>